<evidence type="ECO:0000313" key="3">
    <source>
        <dbReference type="Proteomes" id="UP001232163"/>
    </source>
</evidence>
<comment type="caution">
    <text evidence="2">The sequence shown here is derived from an EMBL/GenBank/DDBJ whole genome shotgun (WGS) entry which is preliminary data.</text>
</comment>
<dbReference type="EMBL" id="JAURUR010000009">
    <property type="protein sequence ID" value="MDP9765252.1"/>
    <property type="molecule type" value="Genomic_DNA"/>
</dbReference>
<protein>
    <submittedName>
        <fullName evidence="2">Uncharacterized protein</fullName>
    </submittedName>
</protein>
<dbReference type="RefSeq" id="WP_307466997.1">
    <property type="nucleotide sequence ID" value="NZ_JAURUR010000009.1"/>
</dbReference>
<feature type="region of interest" description="Disordered" evidence="1">
    <location>
        <begin position="1"/>
        <end position="22"/>
    </location>
</feature>
<gene>
    <name evidence="2" type="ORF">QO006_002700</name>
</gene>
<evidence type="ECO:0000313" key="2">
    <source>
        <dbReference type="EMBL" id="MDP9765252.1"/>
    </source>
</evidence>
<name>A0ABT9MF76_9DEIO</name>
<organism evidence="2 3">
    <name type="scientific">Deinococcus enclensis</name>
    <dbReference type="NCBI Taxonomy" id="1049582"/>
    <lineage>
        <taxon>Bacteria</taxon>
        <taxon>Thermotogati</taxon>
        <taxon>Deinococcota</taxon>
        <taxon>Deinococci</taxon>
        <taxon>Deinococcales</taxon>
        <taxon>Deinococcaceae</taxon>
        <taxon>Deinococcus</taxon>
    </lineage>
</organism>
<keyword evidence="3" id="KW-1185">Reference proteome</keyword>
<sequence>MGRDDEAASALRPRPHPGAAQTGLITEAPSLRIPLALPFFAALFGAYVAASQTYASWPEPWRERAVSVALLDPLRTHGSGASITLTVHGQPHTFGLPDALTARCATSAQTTIVEYRHTLSDPDGPGIHPDDHGRTWLGRRTWSLTTQPPFPAQAQDWTPLHVQGRQTNLAPQLRRALASKPCTEGRLYVTPDRDQDHMLDVLLS</sequence>
<dbReference type="Proteomes" id="UP001232163">
    <property type="component" value="Unassembled WGS sequence"/>
</dbReference>
<proteinExistence type="predicted"/>
<evidence type="ECO:0000256" key="1">
    <source>
        <dbReference type="SAM" id="MobiDB-lite"/>
    </source>
</evidence>
<accession>A0ABT9MF76</accession>
<reference evidence="2 3" key="1">
    <citation type="submission" date="2023-07" db="EMBL/GenBank/DDBJ databases">
        <title>Genomic Encyclopedia of Type Strains, Phase IV (KMG-IV): sequencing the most valuable type-strain genomes for metagenomic binning, comparative biology and taxonomic classification.</title>
        <authorList>
            <person name="Goeker M."/>
        </authorList>
    </citation>
    <scope>NUCLEOTIDE SEQUENCE [LARGE SCALE GENOMIC DNA]</scope>
    <source>
        <strain evidence="2 3">NIO-1023</strain>
    </source>
</reference>